<dbReference type="EMBL" id="WIUZ02000001">
    <property type="protein sequence ID" value="KAF9793092.1"/>
    <property type="molecule type" value="Genomic_DNA"/>
</dbReference>
<sequence>MSRPRPNVKTPEKQRTPYTRPQLQRELDSNTGEQEQRSRHRQEFRAGSPRNHSVSNAFVSQRSNTPSSPVLQPAKFNGSTWVKFFSIEKKENQLYNPVTGETISASEFMVECKPQGGNSILDDARAMAEVSLVNKLRSLELALADHPSQRKQTHPIGSRWGRNRHRHLTSVKILLPTGSHPHRHHHYQAIAICPRLENFRGVTQTTSQPLPTNLRGTPQIASCPHPANFQNTPKTPSRSHPANFQGIPPITSCPRPVNILCTPQIASCPHQ</sequence>
<evidence type="ECO:0000313" key="3">
    <source>
        <dbReference type="Proteomes" id="UP000736335"/>
    </source>
</evidence>
<reference evidence="2" key="1">
    <citation type="journal article" date="2020" name="Nat. Commun.">
        <title>Large-scale genome sequencing of mycorrhizal fungi provides insights into the early evolution of symbiotic traits.</title>
        <authorList>
            <person name="Miyauchi S."/>
            <person name="Kiss E."/>
            <person name="Kuo A."/>
            <person name="Drula E."/>
            <person name="Kohler A."/>
            <person name="Sanchez-Garcia M."/>
            <person name="Morin E."/>
            <person name="Andreopoulos B."/>
            <person name="Barry K.W."/>
            <person name="Bonito G."/>
            <person name="Buee M."/>
            <person name="Carver A."/>
            <person name="Chen C."/>
            <person name="Cichocki N."/>
            <person name="Clum A."/>
            <person name="Culley D."/>
            <person name="Crous P.W."/>
            <person name="Fauchery L."/>
            <person name="Girlanda M."/>
            <person name="Hayes R.D."/>
            <person name="Keri Z."/>
            <person name="LaButti K."/>
            <person name="Lipzen A."/>
            <person name="Lombard V."/>
            <person name="Magnuson J."/>
            <person name="Maillard F."/>
            <person name="Murat C."/>
            <person name="Nolan M."/>
            <person name="Ohm R.A."/>
            <person name="Pangilinan J."/>
            <person name="Pereira M.F."/>
            <person name="Perotto S."/>
            <person name="Peter M."/>
            <person name="Pfister S."/>
            <person name="Riley R."/>
            <person name="Sitrit Y."/>
            <person name="Stielow J.B."/>
            <person name="Szollosi G."/>
            <person name="Zifcakova L."/>
            <person name="Stursova M."/>
            <person name="Spatafora J.W."/>
            <person name="Tedersoo L."/>
            <person name="Vaario L.M."/>
            <person name="Yamada A."/>
            <person name="Yan M."/>
            <person name="Wang P."/>
            <person name="Xu J."/>
            <person name="Bruns T."/>
            <person name="Baldrian P."/>
            <person name="Vilgalys R."/>
            <person name="Dunand C."/>
            <person name="Henrissat B."/>
            <person name="Grigoriev I.V."/>
            <person name="Hibbett D."/>
            <person name="Nagy L.G."/>
            <person name="Martin F.M."/>
        </authorList>
    </citation>
    <scope>NUCLEOTIDE SEQUENCE</scope>
    <source>
        <strain evidence="2">UH-Tt-Lm1</strain>
    </source>
</reference>
<proteinExistence type="predicted"/>
<dbReference type="AlphaFoldDB" id="A0A9P6HSY9"/>
<feature type="compositionally biased region" description="Basic and acidic residues" evidence="1">
    <location>
        <begin position="23"/>
        <end position="44"/>
    </location>
</feature>
<comment type="caution">
    <text evidence="2">The sequence shown here is derived from an EMBL/GenBank/DDBJ whole genome shotgun (WGS) entry which is preliminary data.</text>
</comment>
<accession>A0A9P6HSY9</accession>
<keyword evidence="3" id="KW-1185">Reference proteome</keyword>
<name>A0A9P6HSY9_9AGAM</name>
<organism evidence="2 3">
    <name type="scientific">Thelephora terrestris</name>
    <dbReference type="NCBI Taxonomy" id="56493"/>
    <lineage>
        <taxon>Eukaryota</taxon>
        <taxon>Fungi</taxon>
        <taxon>Dikarya</taxon>
        <taxon>Basidiomycota</taxon>
        <taxon>Agaricomycotina</taxon>
        <taxon>Agaricomycetes</taxon>
        <taxon>Thelephorales</taxon>
        <taxon>Thelephoraceae</taxon>
        <taxon>Thelephora</taxon>
    </lineage>
</organism>
<gene>
    <name evidence="2" type="ORF">BJ322DRAFT_1016694</name>
</gene>
<protein>
    <submittedName>
        <fullName evidence="2">Uncharacterized protein</fullName>
    </submittedName>
</protein>
<reference evidence="2" key="2">
    <citation type="submission" date="2020-11" db="EMBL/GenBank/DDBJ databases">
        <authorList>
            <consortium name="DOE Joint Genome Institute"/>
            <person name="Kuo A."/>
            <person name="Miyauchi S."/>
            <person name="Kiss E."/>
            <person name="Drula E."/>
            <person name="Kohler A."/>
            <person name="Sanchez-Garcia M."/>
            <person name="Andreopoulos B."/>
            <person name="Barry K.W."/>
            <person name="Bonito G."/>
            <person name="Buee M."/>
            <person name="Carver A."/>
            <person name="Chen C."/>
            <person name="Cichocki N."/>
            <person name="Clum A."/>
            <person name="Culley D."/>
            <person name="Crous P.W."/>
            <person name="Fauchery L."/>
            <person name="Girlanda M."/>
            <person name="Hayes R."/>
            <person name="Keri Z."/>
            <person name="Labutti K."/>
            <person name="Lipzen A."/>
            <person name="Lombard V."/>
            <person name="Magnuson J."/>
            <person name="Maillard F."/>
            <person name="Morin E."/>
            <person name="Murat C."/>
            <person name="Nolan M."/>
            <person name="Ohm R."/>
            <person name="Pangilinan J."/>
            <person name="Pereira M."/>
            <person name="Perotto S."/>
            <person name="Peter M."/>
            <person name="Riley R."/>
            <person name="Sitrit Y."/>
            <person name="Stielow B."/>
            <person name="Szollosi G."/>
            <person name="Zifcakova L."/>
            <person name="Stursova M."/>
            <person name="Spatafora J.W."/>
            <person name="Tedersoo L."/>
            <person name="Vaario L.-M."/>
            <person name="Yamada A."/>
            <person name="Yan M."/>
            <person name="Wang P."/>
            <person name="Xu J."/>
            <person name="Bruns T."/>
            <person name="Baldrian P."/>
            <person name="Vilgalys R."/>
            <person name="Henrissat B."/>
            <person name="Grigoriev I.V."/>
            <person name="Hibbett D."/>
            <person name="Nagy L.G."/>
            <person name="Martin F.M."/>
        </authorList>
    </citation>
    <scope>NUCLEOTIDE SEQUENCE</scope>
    <source>
        <strain evidence="2">UH-Tt-Lm1</strain>
    </source>
</reference>
<dbReference type="Proteomes" id="UP000736335">
    <property type="component" value="Unassembled WGS sequence"/>
</dbReference>
<feature type="region of interest" description="Disordered" evidence="1">
    <location>
        <begin position="1"/>
        <end position="53"/>
    </location>
</feature>
<evidence type="ECO:0000313" key="2">
    <source>
        <dbReference type="EMBL" id="KAF9793092.1"/>
    </source>
</evidence>
<evidence type="ECO:0000256" key="1">
    <source>
        <dbReference type="SAM" id="MobiDB-lite"/>
    </source>
</evidence>